<keyword evidence="2" id="KW-0645">Protease</keyword>
<dbReference type="VEuPathDB" id="AmoebaDB:NF0031280"/>
<evidence type="ECO:0000313" key="5">
    <source>
        <dbReference type="EMBL" id="KAF0977747.1"/>
    </source>
</evidence>
<evidence type="ECO:0000256" key="2">
    <source>
        <dbReference type="RuleBase" id="RU363034"/>
    </source>
</evidence>
<sequence>MSTPSSSSRRLRGTTSHYSCSCILIFLICVCFYIHLDQQQDASNSFVSAFSTTTRVQLLSSKGGRGGAVFKNILVRGLNHIDHKVHVQKGHNDPFTSSTIHKITTGRRHLTVSSSSKTTTSTIPTTDDTIKTVHETRIMGGRVVSDEHDYPHMASLQLVVNEKSYHLCGASLIDKRWLVSASHCFFDESGSFLDPENLSIVIGNSNLSKCPSAKVANSRRPRYGCVRRAVKRFITHPLYDSKVVVNDIALIELAEDIEFSTSIRPIQIPNNVPQEGTELTLVGWGQVPNDTTKRVLLEQVSFPLMSEDACTGIGLRMSTRKGQVCAGSDTGDACSGDSGSPLLQSLGSCSSTSNFYCYSIVGLVSYGISCSNTRVPNRVGVYTSVPYFKDWILQNAKVEQYNNEEDLENLRKNNDTSNAITVHVNKSSWITALMLSVSISLLCNMFVWPILVGL</sequence>
<dbReference type="InterPro" id="IPR018114">
    <property type="entry name" value="TRYPSIN_HIS"/>
</dbReference>
<dbReference type="PRINTS" id="PR00722">
    <property type="entry name" value="CHYMOTRYPSIN"/>
</dbReference>
<dbReference type="OrthoDB" id="9425590at2759"/>
<gene>
    <name evidence="5" type="ORF">FDP41_003069</name>
</gene>
<reference evidence="5 6" key="1">
    <citation type="journal article" date="2019" name="Sci. Rep.">
        <title>Nanopore sequencing improves the draft genome of the human pathogenic amoeba Naegleria fowleri.</title>
        <authorList>
            <person name="Liechti N."/>
            <person name="Schurch N."/>
            <person name="Bruggmann R."/>
            <person name="Wittwer M."/>
        </authorList>
    </citation>
    <scope>NUCLEOTIDE SEQUENCE [LARGE SCALE GENOMIC DNA]</scope>
    <source>
        <strain evidence="5 6">ATCC 30894</strain>
    </source>
</reference>
<dbReference type="PROSITE" id="PS50240">
    <property type="entry name" value="TRYPSIN_DOM"/>
    <property type="match status" value="1"/>
</dbReference>
<keyword evidence="3" id="KW-0812">Transmembrane</keyword>
<keyword evidence="6" id="KW-1185">Reference proteome</keyword>
<feature type="transmembrane region" description="Helical" evidence="3">
    <location>
        <begin position="429"/>
        <end position="451"/>
    </location>
</feature>
<dbReference type="GeneID" id="68110287"/>
<dbReference type="SUPFAM" id="SSF50494">
    <property type="entry name" value="Trypsin-like serine proteases"/>
    <property type="match status" value="1"/>
</dbReference>
<dbReference type="PROSITE" id="PS00135">
    <property type="entry name" value="TRYPSIN_SER"/>
    <property type="match status" value="1"/>
</dbReference>
<dbReference type="PROSITE" id="PS00134">
    <property type="entry name" value="TRYPSIN_HIS"/>
    <property type="match status" value="1"/>
</dbReference>
<evidence type="ECO:0000313" key="6">
    <source>
        <dbReference type="Proteomes" id="UP000444721"/>
    </source>
</evidence>
<feature type="domain" description="Peptidase S1" evidence="4">
    <location>
        <begin position="138"/>
        <end position="397"/>
    </location>
</feature>
<dbReference type="InterPro" id="IPR001314">
    <property type="entry name" value="Peptidase_S1A"/>
</dbReference>
<dbReference type="GO" id="GO:0004252">
    <property type="term" value="F:serine-type endopeptidase activity"/>
    <property type="evidence" value="ECO:0007669"/>
    <property type="project" value="InterPro"/>
</dbReference>
<dbReference type="VEuPathDB" id="AmoebaDB:NfTy_058690"/>
<feature type="transmembrane region" description="Helical" evidence="3">
    <location>
        <begin position="18"/>
        <end position="36"/>
    </location>
</feature>
<dbReference type="PANTHER" id="PTHR24252">
    <property type="entry name" value="ACROSIN-RELATED"/>
    <property type="match status" value="1"/>
</dbReference>
<dbReference type="FunFam" id="2.40.10.10:FF:000068">
    <property type="entry name" value="transmembrane protease serine 2"/>
    <property type="match status" value="1"/>
</dbReference>
<keyword evidence="2" id="KW-0720">Serine protease</keyword>
<evidence type="ECO:0000256" key="3">
    <source>
        <dbReference type="SAM" id="Phobius"/>
    </source>
</evidence>
<keyword evidence="3" id="KW-1133">Transmembrane helix</keyword>
<dbReference type="OMA" id="SWITALM"/>
<name>A0A6A5BL61_NAEFO</name>
<protein>
    <recommendedName>
        <fullName evidence="4">Peptidase S1 domain-containing protein</fullName>
    </recommendedName>
</protein>
<dbReference type="Pfam" id="PF00089">
    <property type="entry name" value="Trypsin"/>
    <property type="match status" value="1"/>
</dbReference>
<dbReference type="InterPro" id="IPR009003">
    <property type="entry name" value="Peptidase_S1_PA"/>
</dbReference>
<dbReference type="GO" id="GO:0006508">
    <property type="term" value="P:proteolysis"/>
    <property type="evidence" value="ECO:0007669"/>
    <property type="project" value="UniProtKB-KW"/>
</dbReference>
<dbReference type="CDD" id="cd00190">
    <property type="entry name" value="Tryp_SPc"/>
    <property type="match status" value="1"/>
</dbReference>
<keyword evidence="3" id="KW-0472">Membrane</keyword>
<dbReference type="EMBL" id="VFQX01000033">
    <property type="protein sequence ID" value="KAF0977747.1"/>
    <property type="molecule type" value="Genomic_DNA"/>
</dbReference>
<dbReference type="VEuPathDB" id="AmoebaDB:FDP41_003069"/>
<organism evidence="5 6">
    <name type="scientific">Naegleria fowleri</name>
    <name type="common">Brain eating amoeba</name>
    <dbReference type="NCBI Taxonomy" id="5763"/>
    <lineage>
        <taxon>Eukaryota</taxon>
        <taxon>Discoba</taxon>
        <taxon>Heterolobosea</taxon>
        <taxon>Tetramitia</taxon>
        <taxon>Eutetramitia</taxon>
        <taxon>Vahlkampfiidae</taxon>
        <taxon>Naegleria</taxon>
    </lineage>
</organism>
<dbReference type="Proteomes" id="UP000444721">
    <property type="component" value="Unassembled WGS sequence"/>
</dbReference>
<evidence type="ECO:0000259" key="4">
    <source>
        <dbReference type="PROSITE" id="PS50240"/>
    </source>
</evidence>
<dbReference type="AlphaFoldDB" id="A0A6A5BL61"/>
<dbReference type="InterPro" id="IPR033116">
    <property type="entry name" value="TRYPSIN_SER"/>
</dbReference>
<dbReference type="VEuPathDB" id="AmoebaDB:NF0031270"/>
<keyword evidence="1" id="KW-1015">Disulfide bond</keyword>
<keyword evidence="2" id="KW-0378">Hydrolase</keyword>
<dbReference type="InterPro" id="IPR001254">
    <property type="entry name" value="Trypsin_dom"/>
</dbReference>
<dbReference type="PANTHER" id="PTHR24252:SF11">
    <property type="entry name" value="ATRIAL NATRIURETIC PEPTIDE-CONVERTING ENZYME ISOFORM X1"/>
    <property type="match status" value="1"/>
</dbReference>
<comment type="caution">
    <text evidence="5">The sequence shown here is derived from an EMBL/GenBank/DDBJ whole genome shotgun (WGS) entry which is preliminary data.</text>
</comment>
<proteinExistence type="predicted"/>
<dbReference type="Gene3D" id="2.40.10.10">
    <property type="entry name" value="Trypsin-like serine proteases"/>
    <property type="match status" value="1"/>
</dbReference>
<dbReference type="SMART" id="SM00020">
    <property type="entry name" value="Tryp_SPc"/>
    <property type="match status" value="1"/>
</dbReference>
<dbReference type="InterPro" id="IPR043504">
    <property type="entry name" value="Peptidase_S1_PA_chymotrypsin"/>
</dbReference>
<accession>A0A6A5BL61</accession>
<evidence type="ECO:0000256" key="1">
    <source>
        <dbReference type="ARBA" id="ARBA00023157"/>
    </source>
</evidence>
<dbReference type="RefSeq" id="XP_044562460.1">
    <property type="nucleotide sequence ID" value="XM_044706332.1"/>
</dbReference>